<dbReference type="PANTHER" id="PTHR10720:SF0">
    <property type="entry name" value="HEME OXYGENASE"/>
    <property type="match status" value="1"/>
</dbReference>
<dbReference type="GO" id="GO:0004392">
    <property type="term" value="F:heme oxygenase (decyclizing) activity"/>
    <property type="evidence" value="ECO:0007669"/>
    <property type="project" value="InterPro"/>
</dbReference>
<evidence type="ECO:0000256" key="2">
    <source>
        <dbReference type="ARBA" id="ARBA00022723"/>
    </source>
</evidence>
<evidence type="ECO:0000256" key="3">
    <source>
        <dbReference type="ARBA" id="ARBA00023004"/>
    </source>
</evidence>
<dbReference type="GO" id="GO:0006788">
    <property type="term" value="P:heme oxidation"/>
    <property type="evidence" value="ECO:0007669"/>
    <property type="project" value="InterPro"/>
</dbReference>
<reference evidence="5" key="2">
    <citation type="submission" date="2023-05" db="EMBL/GenBank/DDBJ databases">
        <authorList>
            <consortium name="Lawrence Berkeley National Laboratory"/>
            <person name="Steindorff A."/>
            <person name="Hensen N."/>
            <person name="Bonometti L."/>
            <person name="Westerberg I."/>
            <person name="Brannstrom I.O."/>
            <person name="Guillou S."/>
            <person name="Cros-Aarteil S."/>
            <person name="Calhoun S."/>
            <person name="Haridas S."/>
            <person name="Kuo A."/>
            <person name="Mondo S."/>
            <person name="Pangilinan J."/>
            <person name="Riley R."/>
            <person name="Labutti K."/>
            <person name="Andreopoulos B."/>
            <person name="Lipzen A."/>
            <person name="Chen C."/>
            <person name="Yanf M."/>
            <person name="Daum C."/>
            <person name="Ng V."/>
            <person name="Clum A."/>
            <person name="Ohm R."/>
            <person name="Martin F."/>
            <person name="Silar P."/>
            <person name="Natvig D."/>
            <person name="Lalanne C."/>
            <person name="Gautier V."/>
            <person name="Ament-Velasquez S.L."/>
            <person name="Kruys A."/>
            <person name="Hutchinson M.I."/>
            <person name="Powell A.J."/>
            <person name="Barry K."/>
            <person name="Miller A.N."/>
            <person name="Grigoriev I.V."/>
            <person name="Debuchy R."/>
            <person name="Gladieux P."/>
            <person name="Thoren M.H."/>
            <person name="Johannesson H."/>
        </authorList>
    </citation>
    <scope>NUCLEOTIDE SEQUENCE</scope>
    <source>
        <strain evidence="5">PSN309</strain>
    </source>
</reference>
<name>A0AAN6X672_9PEZI</name>
<dbReference type="GO" id="GO:0046872">
    <property type="term" value="F:metal ion binding"/>
    <property type="evidence" value="ECO:0007669"/>
    <property type="project" value="UniProtKB-KW"/>
</dbReference>
<dbReference type="Pfam" id="PF01126">
    <property type="entry name" value="Heme_oxygenase"/>
    <property type="match status" value="1"/>
</dbReference>
<comment type="caution">
    <text evidence="5">The sequence shown here is derived from an EMBL/GenBank/DDBJ whole genome shotgun (WGS) entry which is preliminary data.</text>
</comment>
<feature type="region of interest" description="Disordered" evidence="4">
    <location>
        <begin position="357"/>
        <end position="423"/>
    </location>
</feature>
<reference evidence="5" key="1">
    <citation type="journal article" date="2023" name="Mol. Phylogenet. Evol.">
        <title>Genome-scale phylogeny and comparative genomics of the fungal order Sordariales.</title>
        <authorList>
            <person name="Hensen N."/>
            <person name="Bonometti L."/>
            <person name="Westerberg I."/>
            <person name="Brannstrom I.O."/>
            <person name="Guillou S."/>
            <person name="Cros-Aarteil S."/>
            <person name="Calhoun S."/>
            <person name="Haridas S."/>
            <person name="Kuo A."/>
            <person name="Mondo S."/>
            <person name="Pangilinan J."/>
            <person name="Riley R."/>
            <person name="LaButti K."/>
            <person name="Andreopoulos B."/>
            <person name="Lipzen A."/>
            <person name="Chen C."/>
            <person name="Yan M."/>
            <person name="Daum C."/>
            <person name="Ng V."/>
            <person name="Clum A."/>
            <person name="Steindorff A."/>
            <person name="Ohm R.A."/>
            <person name="Martin F."/>
            <person name="Silar P."/>
            <person name="Natvig D.O."/>
            <person name="Lalanne C."/>
            <person name="Gautier V."/>
            <person name="Ament-Velasquez S.L."/>
            <person name="Kruys A."/>
            <person name="Hutchinson M.I."/>
            <person name="Powell A.J."/>
            <person name="Barry K."/>
            <person name="Miller A.N."/>
            <person name="Grigoriev I.V."/>
            <person name="Debuchy R."/>
            <person name="Gladieux P."/>
            <person name="Hiltunen Thoren M."/>
            <person name="Johannesson H."/>
        </authorList>
    </citation>
    <scope>NUCLEOTIDE SEQUENCE</scope>
    <source>
        <strain evidence="5">PSN309</strain>
    </source>
</reference>
<keyword evidence="2" id="KW-0479">Metal-binding</keyword>
<dbReference type="SUPFAM" id="SSF48613">
    <property type="entry name" value="Heme oxygenase-like"/>
    <property type="match status" value="1"/>
</dbReference>
<dbReference type="AlphaFoldDB" id="A0AAN6X672"/>
<keyword evidence="1" id="KW-0349">Heme</keyword>
<keyword evidence="6" id="KW-1185">Reference proteome</keyword>
<protein>
    <submittedName>
        <fullName evidence="5">Uncharacterized protein</fullName>
    </submittedName>
</protein>
<dbReference type="EMBL" id="MU864352">
    <property type="protein sequence ID" value="KAK4192872.1"/>
    <property type="molecule type" value="Genomic_DNA"/>
</dbReference>
<feature type="compositionally biased region" description="Polar residues" evidence="4">
    <location>
        <begin position="401"/>
        <end position="423"/>
    </location>
</feature>
<sequence length="525" mass="57954">MGSQGIKNEAPHLGDSINTATRAAHTRLNKGLLIRLPLAVPPRACNPTTYVSGILHIAPIYLAFESVWQEILDSHEEKVKTDGDCGPERCAPDSSFPSTRALNLFPFGTAEQVGHDAVSCERIHAVLSSLHLPGLMRADSILRDIRSITGWSEEVAKEQVEAASQRGRLGEFTAHIKRSIKKNPEVLLAYAWVLYMALFSGGRFIRSSLEAAGPEFWGKTCDPVLPLCYPCSAPIPIRDILPLELAHHITTDNPLTFFRFPTPLDGEDLKMEFKKRLLESETLLLPVEREHVVREAVCIFDNMNLLVSQLDNVFSNMNRSPSGSLDSWASLLVPRVLGGRLRDSVAVAKERGMRVLSRRKESLSEGDEDEKHTDKESFDPPTVSTPSHHHYASPEKKLRSPSMSEASPITSTSSVHAHSTLTSTTELVENTSLENLPLAAGRKSPLLVVRFGSEKALLKQRNGAKSVHVKAEGVPETTQPIDLELQTKMKERQNSVALTDYEPAVWTLVLFAVLGGVVWGYGQWS</sequence>
<evidence type="ECO:0000313" key="6">
    <source>
        <dbReference type="Proteomes" id="UP001302126"/>
    </source>
</evidence>
<dbReference type="InterPro" id="IPR016053">
    <property type="entry name" value="Haem_Oase-like"/>
</dbReference>
<dbReference type="Gene3D" id="1.20.910.10">
    <property type="entry name" value="Heme oxygenase-like"/>
    <property type="match status" value="1"/>
</dbReference>
<dbReference type="CDD" id="cd19165">
    <property type="entry name" value="HemeO"/>
    <property type="match status" value="1"/>
</dbReference>
<dbReference type="PANTHER" id="PTHR10720">
    <property type="entry name" value="HEME OXYGENASE"/>
    <property type="match status" value="1"/>
</dbReference>
<gene>
    <name evidence="5" type="ORF">QBC35DRAFT_372690</name>
</gene>
<evidence type="ECO:0000256" key="1">
    <source>
        <dbReference type="ARBA" id="ARBA00022617"/>
    </source>
</evidence>
<keyword evidence="3" id="KW-0408">Iron</keyword>
<dbReference type="Proteomes" id="UP001302126">
    <property type="component" value="Unassembled WGS sequence"/>
</dbReference>
<organism evidence="5 6">
    <name type="scientific">Podospora australis</name>
    <dbReference type="NCBI Taxonomy" id="1536484"/>
    <lineage>
        <taxon>Eukaryota</taxon>
        <taxon>Fungi</taxon>
        <taxon>Dikarya</taxon>
        <taxon>Ascomycota</taxon>
        <taxon>Pezizomycotina</taxon>
        <taxon>Sordariomycetes</taxon>
        <taxon>Sordariomycetidae</taxon>
        <taxon>Sordariales</taxon>
        <taxon>Podosporaceae</taxon>
        <taxon>Podospora</taxon>
    </lineage>
</organism>
<evidence type="ECO:0000256" key="4">
    <source>
        <dbReference type="SAM" id="MobiDB-lite"/>
    </source>
</evidence>
<dbReference type="InterPro" id="IPR002051">
    <property type="entry name" value="Haem_Oase"/>
</dbReference>
<feature type="compositionally biased region" description="Basic and acidic residues" evidence="4">
    <location>
        <begin position="357"/>
        <end position="378"/>
    </location>
</feature>
<proteinExistence type="predicted"/>
<evidence type="ECO:0000313" key="5">
    <source>
        <dbReference type="EMBL" id="KAK4192872.1"/>
    </source>
</evidence>
<dbReference type="InterPro" id="IPR016084">
    <property type="entry name" value="Haem_Oase-like_multi-hlx"/>
</dbReference>
<accession>A0AAN6X672</accession>